<reference evidence="2 3" key="2">
    <citation type="submission" date="2018-11" db="EMBL/GenBank/DDBJ databases">
        <authorList>
            <consortium name="Pathogen Informatics"/>
        </authorList>
    </citation>
    <scope>NUCLEOTIDE SEQUENCE [LARGE SCALE GENOMIC DNA]</scope>
</reference>
<feature type="region of interest" description="Disordered" evidence="1">
    <location>
        <begin position="20"/>
        <end position="44"/>
    </location>
</feature>
<feature type="compositionally biased region" description="Polar residues" evidence="1">
    <location>
        <begin position="21"/>
        <end position="35"/>
    </location>
</feature>
<evidence type="ECO:0000313" key="3">
    <source>
        <dbReference type="Proteomes" id="UP000278627"/>
    </source>
</evidence>
<dbReference type="Proteomes" id="UP000278627">
    <property type="component" value="Unassembled WGS sequence"/>
</dbReference>
<accession>A0A0N4TY70</accession>
<name>A0A0N4TY70_BRUPA</name>
<dbReference type="EMBL" id="UZAD01013468">
    <property type="protein sequence ID" value="VDN95068.1"/>
    <property type="molecule type" value="Genomic_DNA"/>
</dbReference>
<sequence>MQSETPYLGEQCNQKHHIWENNATRNTISGRTMQPETPYLGDSHYPIKQRKQHADYSKTRSKPEMLNNLRVEYGDPMAPWFFTLDALVNYYNVYVHLHEVNGECVADIFPVNGMQNKSY</sequence>
<evidence type="ECO:0000313" key="2">
    <source>
        <dbReference type="EMBL" id="VDN95068.1"/>
    </source>
</evidence>
<evidence type="ECO:0000256" key="1">
    <source>
        <dbReference type="SAM" id="MobiDB-lite"/>
    </source>
</evidence>
<proteinExistence type="predicted"/>
<organism evidence="4">
    <name type="scientific">Brugia pahangi</name>
    <name type="common">Filarial nematode worm</name>
    <dbReference type="NCBI Taxonomy" id="6280"/>
    <lineage>
        <taxon>Eukaryota</taxon>
        <taxon>Metazoa</taxon>
        <taxon>Ecdysozoa</taxon>
        <taxon>Nematoda</taxon>
        <taxon>Chromadorea</taxon>
        <taxon>Rhabditida</taxon>
        <taxon>Spirurina</taxon>
        <taxon>Spiruromorpha</taxon>
        <taxon>Filarioidea</taxon>
        <taxon>Onchocercidae</taxon>
        <taxon>Brugia</taxon>
    </lineage>
</organism>
<dbReference type="WBParaSite" id="BPAG_0001395501-mRNA-1">
    <property type="protein sequence ID" value="BPAG_0001395501-mRNA-1"/>
    <property type="gene ID" value="BPAG_0001395501"/>
</dbReference>
<protein>
    <submittedName>
        <fullName evidence="4">Transposase</fullName>
    </submittedName>
</protein>
<evidence type="ECO:0000313" key="4">
    <source>
        <dbReference type="WBParaSite" id="BPAG_0001395501-mRNA-1"/>
    </source>
</evidence>
<keyword evidence="3" id="KW-1185">Reference proteome</keyword>
<reference evidence="4" key="1">
    <citation type="submission" date="2017-02" db="UniProtKB">
        <authorList>
            <consortium name="WormBaseParasite"/>
        </authorList>
    </citation>
    <scope>IDENTIFICATION</scope>
</reference>
<dbReference type="AlphaFoldDB" id="A0A0N4TY70"/>
<gene>
    <name evidence="2" type="ORF">BPAG_LOCUS13883</name>
</gene>